<evidence type="ECO:0000313" key="3">
    <source>
        <dbReference type="EMBL" id="CAF1363366.1"/>
    </source>
</evidence>
<gene>
    <name evidence="3" type="ORF">GPM918_LOCUS31493</name>
    <name evidence="2" type="ORF">OVA965_LOCUS19084</name>
    <name evidence="5" type="ORF">SRO942_LOCUS32137</name>
    <name evidence="4" type="ORF">TMI583_LOCUS19097</name>
</gene>
<dbReference type="EMBL" id="CAJOBA010009734">
    <property type="protein sequence ID" value="CAF3858129.1"/>
    <property type="molecule type" value="Genomic_DNA"/>
</dbReference>
<dbReference type="AlphaFoldDB" id="A0A815ICY7"/>
<evidence type="ECO:0000313" key="6">
    <source>
        <dbReference type="Proteomes" id="UP000663829"/>
    </source>
</evidence>
<dbReference type="Proteomes" id="UP000677228">
    <property type="component" value="Unassembled WGS sequence"/>
</dbReference>
<feature type="compositionally biased region" description="Low complexity" evidence="1">
    <location>
        <begin position="63"/>
        <end position="81"/>
    </location>
</feature>
<dbReference type="EMBL" id="CAJNOQ010015535">
    <property type="protein sequence ID" value="CAF1363366.1"/>
    <property type="molecule type" value="Genomic_DNA"/>
</dbReference>
<feature type="region of interest" description="Disordered" evidence="1">
    <location>
        <begin position="58"/>
        <end position="97"/>
    </location>
</feature>
<dbReference type="Proteomes" id="UP000682733">
    <property type="component" value="Unassembled WGS sequence"/>
</dbReference>
<evidence type="ECO:0000313" key="5">
    <source>
        <dbReference type="EMBL" id="CAF4243609.1"/>
    </source>
</evidence>
<feature type="compositionally biased region" description="Polar residues" evidence="1">
    <location>
        <begin position="87"/>
        <end position="97"/>
    </location>
</feature>
<proteinExistence type="predicted"/>
<evidence type="ECO:0000256" key="1">
    <source>
        <dbReference type="SAM" id="MobiDB-lite"/>
    </source>
</evidence>
<evidence type="ECO:0000313" key="2">
    <source>
        <dbReference type="EMBL" id="CAF1096609.1"/>
    </source>
</evidence>
<reference evidence="3" key="1">
    <citation type="submission" date="2021-02" db="EMBL/GenBank/DDBJ databases">
        <authorList>
            <person name="Nowell W R."/>
        </authorList>
    </citation>
    <scope>NUCLEOTIDE SEQUENCE</scope>
</reference>
<comment type="caution">
    <text evidence="3">The sequence shown here is derived from an EMBL/GenBank/DDBJ whole genome shotgun (WGS) entry which is preliminary data.</text>
</comment>
<organism evidence="3 6">
    <name type="scientific">Didymodactylos carnosus</name>
    <dbReference type="NCBI Taxonomy" id="1234261"/>
    <lineage>
        <taxon>Eukaryota</taxon>
        <taxon>Metazoa</taxon>
        <taxon>Spiralia</taxon>
        <taxon>Gnathifera</taxon>
        <taxon>Rotifera</taxon>
        <taxon>Eurotatoria</taxon>
        <taxon>Bdelloidea</taxon>
        <taxon>Philodinida</taxon>
        <taxon>Philodinidae</taxon>
        <taxon>Didymodactylos</taxon>
    </lineage>
</organism>
<sequence length="173" mass="19307">ILSLCNYISVFVHQLASLLEKEMKRLRENDPLEESISKRSLSNGSSCPAQQLTDYAEYSPPNSLSSSSSCSSHSITQSTTTKDGHIENSSCSQSDHLTTIVPPSSSSIQQLCLCRFSHQHNPDCVIHNNPSPPQELTHNDNPSYYEKNLLLYYAHLARVKRHGTNIHSHQQSS</sequence>
<keyword evidence="6" id="KW-1185">Reference proteome</keyword>
<feature type="non-terminal residue" evidence="3">
    <location>
        <position position="1"/>
    </location>
</feature>
<evidence type="ECO:0000313" key="4">
    <source>
        <dbReference type="EMBL" id="CAF3858129.1"/>
    </source>
</evidence>
<accession>A0A815ICY7</accession>
<dbReference type="Proteomes" id="UP000663829">
    <property type="component" value="Unassembled WGS sequence"/>
</dbReference>
<dbReference type="EMBL" id="CAJNOK010009716">
    <property type="protein sequence ID" value="CAF1096609.1"/>
    <property type="molecule type" value="Genomic_DNA"/>
</dbReference>
<dbReference type="OrthoDB" id="10047210at2759"/>
<dbReference type="Proteomes" id="UP000681722">
    <property type="component" value="Unassembled WGS sequence"/>
</dbReference>
<name>A0A815ICY7_9BILA</name>
<dbReference type="EMBL" id="CAJOBC010071336">
    <property type="protein sequence ID" value="CAF4243609.1"/>
    <property type="molecule type" value="Genomic_DNA"/>
</dbReference>
<protein>
    <submittedName>
        <fullName evidence="3">Uncharacterized protein</fullName>
    </submittedName>
</protein>